<dbReference type="RefSeq" id="WP_210355938.1">
    <property type="nucleotide sequence ID" value="NZ_JAEQMU010000006.1"/>
</dbReference>
<dbReference type="InterPro" id="IPR014284">
    <property type="entry name" value="RNA_pol_sigma-70_dom"/>
</dbReference>
<dbReference type="SUPFAM" id="SSF88659">
    <property type="entry name" value="Sigma3 and sigma4 domains of RNA polymerase sigma factors"/>
    <property type="match status" value="1"/>
</dbReference>
<evidence type="ECO:0000313" key="7">
    <source>
        <dbReference type="EMBL" id="MFD2554263.1"/>
    </source>
</evidence>
<dbReference type="Gene3D" id="1.10.1740.10">
    <property type="match status" value="1"/>
</dbReference>
<dbReference type="InterPro" id="IPR036388">
    <property type="entry name" value="WH-like_DNA-bd_sf"/>
</dbReference>
<evidence type="ECO:0000256" key="2">
    <source>
        <dbReference type="ARBA" id="ARBA00023015"/>
    </source>
</evidence>
<feature type="domain" description="RNA polymerase sigma factor 70 region 4 type 2" evidence="6">
    <location>
        <begin position="120"/>
        <end position="169"/>
    </location>
</feature>
<keyword evidence="8" id="KW-1185">Reference proteome</keyword>
<feature type="domain" description="RNA polymerase sigma-70 region 2" evidence="5">
    <location>
        <begin position="23"/>
        <end position="89"/>
    </location>
</feature>
<sequence length="197" mass="22956">MTTITKGILLRIKQGDRLAFRSLYDAYAPLLYDLGFRLLRDTAAAEELVQDCFVKVWATREEIREGQDLWPLIYVMAKRLCFNQLRHARVTKRYLVQVTDVQVNDVEQRLDVRELESHLEHSIESLPEQQKRALRLSRLEGYSHQQIAVEMGISPNTVKNHITQALKNLRKTLPQADYNYLLLLSLPVVKVADYLLH</sequence>
<evidence type="ECO:0000256" key="4">
    <source>
        <dbReference type="ARBA" id="ARBA00023163"/>
    </source>
</evidence>
<gene>
    <name evidence="7" type="ORF">ACFSQW_07670</name>
</gene>
<name>A0ABW5L1S6_9SPHI</name>
<dbReference type="InterPro" id="IPR014327">
    <property type="entry name" value="RNA_pol_sigma70_bacteroid"/>
</dbReference>
<dbReference type="Gene3D" id="1.10.10.10">
    <property type="entry name" value="Winged helix-like DNA-binding domain superfamily/Winged helix DNA-binding domain"/>
    <property type="match status" value="1"/>
</dbReference>
<keyword evidence="4" id="KW-0804">Transcription</keyword>
<dbReference type="InterPro" id="IPR013324">
    <property type="entry name" value="RNA_pol_sigma_r3/r4-like"/>
</dbReference>
<evidence type="ECO:0000259" key="5">
    <source>
        <dbReference type="Pfam" id="PF04542"/>
    </source>
</evidence>
<keyword evidence="2" id="KW-0805">Transcription regulation</keyword>
<comment type="caution">
    <text evidence="7">The sequence shown here is derived from an EMBL/GenBank/DDBJ whole genome shotgun (WGS) entry which is preliminary data.</text>
</comment>
<keyword evidence="3" id="KW-0731">Sigma factor</keyword>
<dbReference type="EMBL" id="JBHULD010000008">
    <property type="protein sequence ID" value="MFD2554263.1"/>
    <property type="molecule type" value="Genomic_DNA"/>
</dbReference>
<dbReference type="NCBIfam" id="TIGR02937">
    <property type="entry name" value="sigma70-ECF"/>
    <property type="match status" value="1"/>
</dbReference>
<dbReference type="PRINTS" id="PR00038">
    <property type="entry name" value="HTHLUXR"/>
</dbReference>
<evidence type="ECO:0000256" key="3">
    <source>
        <dbReference type="ARBA" id="ARBA00023082"/>
    </source>
</evidence>
<dbReference type="InterPro" id="IPR000792">
    <property type="entry name" value="Tscrpt_reg_LuxR_C"/>
</dbReference>
<dbReference type="InterPro" id="IPR007627">
    <property type="entry name" value="RNA_pol_sigma70_r2"/>
</dbReference>
<proteinExistence type="inferred from homology"/>
<dbReference type="InterPro" id="IPR039425">
    <property type="entry name" value="RNA_pol_sigma-70-like"/>
</dbReference>
<accession>A0ABW5L1S6</accession>
<evidence type="ECO:0000259" key="6">
    <source>
        <dbReference type="Pfam" id="PF08281"/>
    </source>
</evidence>
<dbReference type="SUPFAM" id="SSF88946">
    <property type="entry name" value="Sigma2 domain of RNA polymerase sigma factors"/>
    <property type="match status" value="1"/>
</dbReference>
<organism evidence="7 8">
    <name type="scientific">Sphingobacterium tabacisoli</name>
    <dbReference type="NCBI Taxonomy" id="2044855"/>
    <lineage>
        <taxon>Bacteria</taxon>
        <taxon>Pseudomonadati</taxon>
        <taxon>Bacteroidota</taxon>
        <taxon>Sphingobacteriia</taxon>
        <taxon>Sphingobacteriales</taxon>
        <taxon>Sphingobacteriaceae</taxon>
        <taxon>Sphingobacterium</taxon>
    </lineage>
</organism>
<dbReference type="Pfam" id="PF08281">
    <property type="entry name" value="Sigma70_r4_2"/>
    <property type="match status" value="1"/>
</dbReference>
<dbReference type="Pfam" id="PF04542">
    <property type="entry name" value="Sigma70_r2"/>
    <property type="match status" value="1"/>
</dbReference>
<dbReference type="InterPro" id="IPR013249">
    <property type="entry name" value="RNA_pol_sigma70_r4_t2"/>
</dbReference>
<evidence type="ECO:0000313" key="8">
    <source>
        <dbReference type="Proteomes" id="UP001597440"/>
    </source>
</evidence>
<reference evidence="8" key="1">
    <citation type="journal article" date="2019" name="Int. J. Syst. Evol. Microbiol.">
        <title>The Global Catalogue of Microorganisms (GCM) 10K type strain sequencing project: providing services to taxonomists for standard genome sequencing and annotation.</title>
        <authorList>
            <consortium name="The Broad Institute Genomics Platform"/>
            <consortium name="The Broad Institute Genome Sequencing Center for Infectious Disease"/>
            <person name="Wu L."/>
            <person name="Ma J."/>
        </authorList>
    </citation>
    <scope>NUCLEOTIDE SEQUENCE [LARGE SCALE GENOMIC DNA]</scope>
    <source>
        <strain evidence="8">KCTC 52298</strain>
    </source>
</reference>
<dbReference type="PANTHER" id="PTHR43133:SF46">
    <property type="entry name" value="RNA POLYMERASE SIGMA-70 FACTOR ECF SUBFAMILY"/>
    <property type="match status" value="1"/>
</dbReference>
<dbReference type="NCBIfam" id="TIGR02985">
    <property type="entry name" value="Sig70_bacteroi1"/>
    <property type="match status" value="1"/>
</dbReference>
<dbReference type="Proteomes" id="UP001597440">
    <property type="component" value="Unassembled WGS sequence"/>
</dbReference>
<dbReference type="InterPro" id="IPR013325">
    <property type="entry name" value="RNA_pol_sigma_r2"/>
</dbReference>
<comment type="similarity">
    <text evidence="1">Belongs to the sigma-70 factor family. ECF subfamily.</text>
</comment>
<dbReference type="PANTHER" id="PTHR43133">
    <property type="entry name" value="RNA POLYMERASE ECF-TYPE SIGMA FACTO"/>
    <property type="match status" value="1"/>
</dbReference>
<evidence type="ECO:0000256" key="1">
    <source>
        <dbReference type="ARBA" id="ARBA00010641"/>
    </source>
</evidence>
<protein>
    <submittedName>
        <fullName evidence="7">RNA polymerase sigma-70 factor</fullName>
    </submittedName>
</protein>
<dbReference type="CDD" id="cd06171">
    <property type="entry name" value="Sigma70_r4"/>
    <property type="match status" value="1"/>
</dbReference>